<reference evidence="1 2" key="1">
    <citation type="submission" date="2024-09" db="EMBL/GenBank/DDBJ databases">
        <authorList>
            <person name="Sun Q."/>
            <person name="Mori K."/>
        </authorList>
    </citation>
    <scope>NUCLEOTIDE SEQUENCE [LARGE SCALE GENOMIC DNA]</scope>
    <source>
        <strain evidence="1 2">JCM 4557</strain>
    </source>
</reference>
<comment type="caution">
    <text evidence="1">The sequence shown here is derived from an EMBL/GenBank/DDBJ whole genome shotgun (WGS) entry which is preliminary data.</text>
</comment>
<gene>
    <name evidence="1" type="ORF">ACFH04_30865</name>
</gene>
<evidence type="ECO:0008006" key="3">
    <source>
        <dbReference type="Google" id="ProtNLM"/>
    </source>
</evidence>
<dbReference type="RefSeq" id="WP_394322736.1">
    <property type="nucleotide sequence ID" value="NZ_JBHMQV010000009.1"/>
</dbReference>
<accession>A0ABV6TQK8</accession>
<sequence>MLTYDDVVNAPLDKLKMAVDDWSDMVGRLKTLAEEARKGMKAHADAADWAGVNAGVTKAFIGKTAKEFEDAAAEAKGIHAVLNDGYAAFKRAKDELQKIVDGSDKAGIVVDSHGKVTARYSVSGDYTARHAPDFSLELKKQNDNLAEWQRRVTALVEECGDADESLRLALAANVTDEHNFTAPRFSSLDAEEAQRAVDLASKGRAISHTELDQLNELLRDNHGSAEFATTFYAKLGPKGALEFFGQLSTDTYDYAKVDKERLKDVQELQKNLGLNLATATDPDNKWHLPDSWGGELRRLGTERIALAKYDTNPPYGYQLLGGIMRYGNYDPRFLNPIAEHVVQLHQKNPYLFADTKPVGGWQKNPFNPSGLNGSGYDPVTSMLEALGHSPEASKRFFSAEPTAYNEDGTVGSGAAADLGKDSSGHPIENYLDYFGREDYKSFPDIDGHDPGDVKNSAGYTTDAFGHALESATLGHAWDDADPHLRRDETTAQIMNDVVAKYGGDAKLLKHQDAMADSLGNMGAGYMDDINWAIDDHQPDSVFAPAGNANAHAHFDQKQVRGFLSTLGQHPDAYATMATAERIYTTSTLEAQVGANGTIHEGAVRQAVRTGAEVQGMLDQARADQVEAEGMKLHEEYEKAHAKRSAWVEFGSTSAIAAGVAFLPATAAGAGAAAVLVPLAMDTGHGAMEQIAGQVIGDWSDKSVDKHKEKIEELTREQKTAIFCAGEYSAESPMKHFMEYHRIQSRSDFGQDLQEAVDIGYAKGNARENQQGNDPETG</sequence>
<evidence type="ECO:0000313" key="2">
    <source>
        <dbReference type="Proteomes" id="UP001589887"/>
    </source>
</evidence>
<evidence type="ECO:0000313" key="1">
    <source>
        <dbReference type="EMBL" id="MFC0848081.1"/>
    </source>
</evidence>
<organism evidence="1 2">
    <name type="scientific">Streptomyces noboritoensis</name>
    <dbReference type="NCBI Taxonomy" id="67337"/>
    <lineage>
        <taxon>Bacteria</taxon>
        <taxon>Bacillati</taxon>
        <taxon>Actinomycetota</taxon>
        <taxon>Actinomycetes</taxon>
        <taxon>Kitasatosporales</taxon>
        <taxon>Streptomycetaceae</taxon>
        <taxon>Streptomyces</taxon>
    </lineage>
</organism>
<dbReference type="Proteomes" id="UP001589887">
    <property type="component" value="Unassembled WGS sequence"/>
</dbReference>
<proteinExistence type="predicted"/>
<keyword evidence="2" id="KW-1185">Reference proteome</keyword>
<protein>
    <recommendedName>
        <fullName evidence="3">AG2 protein</fullName>
    </recommendedName>
</protein>
<name>A0ABV6TQK8_9ACTN</name>
<dbReference type="EMBL" id="JBHMQV010000009">
    <property type="protein sequence ID" value="MFC0848081.1"/>
    <property type="molecule type" value="Genomic_DNA"/>
</dbReference>